<gene>
    <name evidence="3" type="ORF">OCBIM_22011095mg</name>
</gene>
<sequence length="260" mass="29711">MAALLFQYIFIVTFLLCIPICHGCLLEAKVNYLECKAFFTEFSNINELRDKLDYICSDKISDKQKILDCQRNATNACDEFSERDFLNGTDVDIYDELNKKFCERKEDVHYSLPCYEKNKVNFNLSVFTEELHKMRQDNNVTTLLTACGIWPFFIENVLKQPLSNCSETLAAVFHEYMTDQLPKRCEVIKNNGSYTTVDYGSSTTVDYGSKTTEHGRDTTIGYGSNKTNAKLRSGTNEGPRAVSNIYLSWLLILSILFATS</sequence>
<accession>A0A0L8HMS0</accession>
<evidence type="ECO:0000256" key="1">
    <source>
        <dbReference type="SAM" id="Phobius"/>
    </source>
</evidence>
<dbReference type="EMBL" id="KQ417747">
    <property type="protein sequence ID" value="KOF90502.1"/>
    <property type="molecule type" value="Genomic_DNA"/>
</dbReference>
<feature type="chain" id="PRO_5005583895" evidence="2">
    <location>
        <begin position="24"/>
        <end position="260"/>
    </location>
</feature>
<proteinExistence type="predicted"/>
<feature type="signal peptide" evidence="2">
    <location>
        <begin position="1"/>
        <end position="23"/>
    </location>
</feature>
<keyword evidence="1" id="KW-0812">Transmembrane</keyword>
<protein>
    <submittedName>
        <fullName evidence="3">Uncharacterized protein</fullName>
    </submittedName>
</protein>
<evidence type="ECO:0000256" key="2">
    <source>
        <dbReference type="SAM" id="SignalP"/>
    </source>
</evidence>
<dbReference type="KEGG" id="obi:106869701"/>
<name>A0A0L8HMS0_OCTBM</name>
<dbReference type="OrthoDB" id="10382149at2759"/>
<keyword evidence="1" id="KW-0472">Membrane</keyword>
<keyword evidence="2" id="KW-0732">Signal</keyword>
<dbReference type="AlphaFoldDB" id="A0A0L8HMS0"/>
<feature type="transmembrane region" description="Helical" evidence="1">
    <location>
        <begin position="241"/>
        <end position="259"/>
    </location>
</feature>
<keyword evidence="1" id="KW-1133">Transmembrane helix</keyword>
<organism evidence="3">
    <name type="scientific">Octopus bimaculoides</name>
    <name type="common">California two-spotted octopus</name>
    <dbReference type="NCBI Taxonomy" id="37653"/>
    <lineage>
        <taxon>Eukaryota</taxon>
        <taxon>Metazoa</taxon>
        <taxon>Spiralia</taxon>
        <taxon>Lophotrochozoa</taxon>
        <taxon>Mollusca</taxon>
        <taxon>Cephalopoda</taxon>
        <taxon>Coleoidea</taxon>
        <taxon>Octopodiformes</taxon>
        <taxon>Octopoda</taxon>
        <taxon>Incirrata</taxon>
        <taxon>Octopodidae</taxon>
        <taxon>Octopus</taxon>
    </lineage>
</organism>
<evidence type="ECO:0000313" key="3">
    <source>
        <dbReference type="EMBL" id="KOF90502.1"/>
    </source>
</evidence>
<reference evidence="3" key="1">
    <citation type="submission" date="2015-07" db="EMBL/GenBank/DDBJ databases">
        <title>MeaNS - Measles Nucleotide Surveillance Program.</title>
        <authorList>
            <person name="Tran T."/>
            <person name="Druce J."/>
        </authorList>
    </citation>
    <scope>NUCLEOTIDE SEQUENCE</scope>
    <source>
        <strain evidence="3">UCB-OBI-ISO-001</strain>
        <tissue evidence="3">Gonad</tissue>
    </source>
</reference>